<evidence type="ECO:0000256" key="3">
    <source>
        <dbReference type="ARBA" id="ARBA00022801"/>
    </source>
</evidence>
<organism evidence="6 7">
    <name type="scientific">Paenibacillus aestuarii</name>
    <dbReference type="NCBI Taxonomy" id="516965"/>
    <lineage>
        <taxon>Bacteria</taxon>
        <taxon>Bacillati</taxon>
        <taxon>Bacillota</taxon>
        <taxon>Bacilli</taxon>
        <taxon>Bacillales</taxon>
        <taxon>Paenibacillaceae</taxon>
        <taxon>Paenibacillus</taxon>
    </lineage>
</organism>
<keyword evidence="4" id="KW-0788">Thiol protease</keyword>
<dbReference type="EMBL" id="JBHSMJ010000018">
    <property type="protein sequence ID" value="MFC5449407.1"/>
    <property type="molecule type" value="Genomic_DNA"/>
</dbReference>
<dbReference type="SUPFAM" id="SSF54001">
    <property type="entry name" value="Cysteine proteinases"/>
    <property type="match status" value="1"/>
</dbReference>
<dbReference type="PANTHER" id="PTHR47053">
    <property type="entry name" value="MUREIN DD-ENDOPEPTIDASE MEPH-RELATED"/>
    <property type="match status" value="1"/>
</dbReference>
<dbReference type="InterPro" id="IPR057812">
    <property type="entry name" value="SH3_YKFC_2nd"/>
</dbReference>
<keyword evidence="7" id="KW-1185">Reference proteome</keyword>
<comment type="similarity">
    <text evidence="1">Belongs to the peptidase C40 family.</text>
</comment>
<dbReference type="RefSeq" id="WP_270879798.1">
    <property type="nucleotide sequence ID" value="NZ_JAQFVF010000026.1"/>
</dbReference>
<dbReference type="Gene3D" id="3.90.1720.10">
    <property type="entry name" value="endopeptidase domain like (from Nostoc punctiforme)"/>
    <property type="match status" value="1"/>
</dbReference>
<keyword evidence="3" id="KW-0378">Hydrolase</keyword>
<feature type="domain" description="NlpC/P60" evidence="5">
    <location>
        <begin position="194"/>
        <end position="319"/>
    </location>
</feature>
<sequence>MLKKMTVAVPVAMVWTNPDSPRPMDGPVLKNPADIRAWLGCMTLDDKLDLCLANRVQTQVLYGASVLVTEESDGWSKVLVSLQGTRKDPLGYPGWVPSCQLVEAVEAPVDSQRAVVIADKTWLFKDSTLSEPLIELSYLTSLPWLKQSGDVVSVQTPTGMGYVKADDVRLRDDVGDGSGNGNGNVFQAPQAGVKHIGQAIVEQGQRFLGLPYLWGGMSSYGFDCSGFAYSMHKYFGIIIPRDASDQAKQGTLVEKEALEPGDLLFFAYDEGKGAIHHVGIYAGNNQMLHSPETIKSIELIDMSTMKLAKEHCVSRRYWK</sequence>
<dbReference type="Pfam" id="PF00877">
    <property type="entry name" value="NLPC_P60"/>
    <property type="match status" value="1"/>
</dbReference>
<gene>
    <name evidence="6" type="ORF">ACFPOG_14150</name>
</gene>
<comment type="caution">
    <text evidence="6">The sequence shown here is derived from an EMBL/GenBank/DDBJ whole genome shotgun (WGS) entry which is preliminary data.</text>
</comment>
<reference evidence="7" key="1">
    <citation type="journal article" date="2019" name="Int. J. Syst. Evol. Microbiol.">
        <title>The Global Catalogue of Microorganisms (GCM) 10K type strain sequencing project: providing services to taxonomists for standard genome sequencing and annotation.</title>
        <authorList>
            <consortium name="The Broad Institute Genomics Platform"/>
            <consortium name="The Broad Institute Genome Sequencing Center for Infectious Disease"/>
            <person name="Wu L."/>
            <person name="Ma J."/>
        </authorList>
    </citation>
    <scope>NUCLEOTIDE SEQUENCE [LARGE SCALE GENOMIC DNA]</scope>
    <source>
        <strain evidence="7">KACC 11904</strain>
    </source>
</reference>
<evidence type="ECO:0000313" key="7">
    <source>
        <dbReference type="Proteomes" id="UP001596044"/>
    </source>
</evidence>
<keyword evidence="2" id="KW-0645">Protease</keyword>
<dbReference type="PROSITE" id="PS51935">
    <property type="entry name" value="NLPC_P60"/>
    <property type="match status" value="1"/>
</dbReference>
<dbReference type="Pfam" id="PF23795">
    <property type="entry name" value="SH3_YKFC_2nd"/>
    <property type="match status" value="1"/>
</dbReference>
<evidence type="ECO:0000259" key="5">
    <source>
        <dbReference type="PROSITE" id="PS51935"/>
    </source>
</evidence>
<proteinExistence type="inferred from homology"/>
<dbReference type="InterPro" id="IPR038765">
    <property type="entry name" value="Papain-like_cys_pep_sf"/>
</dbReference>
<evidence type="ECO:0000256" key="1">
    <source>
        <dbReference type="ARBA" id="ARBA00007074"/>
    </source>
</evidence>
<name>A0ABW0K9D8_9BACL</name>
<dbReference type="InterPro" id="IPR051202">
    <property type="entry name" value="Peptidase_C40"/>
</dbReference>
<evidence type="ECO:0000256" key="4">
    <source>
        <dbReference type="ARBA" id="ARBA00022807"/>
    </source>
</evidence>
<evidence type="ECO:0000256" key="2">
    <source>
        <dbReference type="ARBA" id="ARBA00022670"/>
    </source>
</evidence>
<evidence type="ECO:0000313" key="6">
    <source>
        <dbReference type="EMBL" id="MFC5449407.1"/>
    </source>
</evidence>
<dbReference type="Proteomes" id="UP001596044">
    <property type="component" value="Unassembled WGS sequence"/>
</dbReference>
<dbReference type="Gene3D" id="2.30.30.40">
    <property type="entry name" value="SH3 Domains"/>
    <property type="match status" value="2"/>
</dbReference>
<dbReference type="PANTHER" id="PTHR47053:SF3">
    <property type="entry name" value="GAMMA-D-GLUTAMYL-L-LYSINE DIPEPTIDYL-PEPTIDASE"/>
    <property type="match status" value="1"/>
</dbReference>
<protein>
    <submittedName>
        <fullName evidence="6">NlpC/P60 family protein</fullName>
    </submittedName>
</protein>
<accession>A0ABW0K9D8</accession>
<dbReference type="InterPro" id="IPR000064">
    <property type="entry name" value="NLP_P60_dom"/>
</dbReference>